<gene>
    <name evidence="2" type="ORF">GA0061094_0348</name>
</gene>
<dbReference type="RefSeq" id="WP_058297251.1">
    <property type="nucleotide sequence ID" value="NZ_FMAU01000001.1"/>
</dbReference>
<dbReference type="Proteomes" id="UP000181997">
    <property type="component" value="Unassembled WGS sequence"/>
</dbReference>
<proteinExistence type="predicted"/>
<keyword evidence="1" id="KW-0812">Transmembrane</keyword>
<feature type="transmembrane region" description="Helical" evidence="1">
    <location>
        <begin position="48"/>
        <end position="66"/>
    </location>
</feature>
<reference evidence="3" key="1">
    <citation type="submission" date="2016-08" db="EMBL/GenBank/DDBJ databases">
        <authorList>
            <person name="Varghese N."/>
            <person name="Submissions Spin"/>
        </authorList>
    </citation>
    <scope>NUCLEOTIDE SEQUENCE [LARGE SCALE GENOMIC DNA]</scope>
    <source>
        <strain evidence="3">SGD-1123</strain>
    </source>
</reference>
<accession>A0A0V8HQ16</accession>
<evidence type="ECO:0008006" key="4">
    <source>
        <dbReference type="Google" id="ProtNLM"/>
    </source>
</evidence>
<keyword evidence="1" id="KW-0472">Membrane</keyword>
<dbReference type="AlphaFoldDB" id="A0A0V8HQ16"/>
<sequence length="255" mass="28670">MSNKRIYDAIHNHIGKGEVFSKEEEYELLTKIENHHVPPAKRKWFPELVGLSLAGAAVLVMIGLIGSQTGLFSFLGGGQPDKLDTSLLKESEIHGLEDMSEERREEFLTRQPKAYYAESVDDALNALPFKLNLPEKLPFDSAFVVEGINDWHYPSNTDGKDISATFRAAKGNEFILIEAIDFEQEFVESGNQSETSVEEVELKKGIQGNLEMMSSGGKIQFENKKGIKIKIYLHDSENIYNAREVLMDLANQMVD</sequence>
<name>A0A0V8HQ16_9BACI</name>
<evidence type="ECO:0000256" key="1">
    <source>
        <dbReference type="SAM" id="Phobius"/>
    </source>
</evidence>
<dbReference type="OrthoDB" id="2939768at2"/>
<organism evidence="2 3">
    <name type="scientific">[Bacillus] enclensis</name>
    <dbReference type="NCBI Taxonomy" id="1402860"/>
    <lineage>
        <taxon>Bacteria</taxon>
        <taxon>Bacillati</taxon>
        <taxon>Bacillota</taxon>
        <taxon>Bacilli</taxon>
        <taxon>Bacillales</taxon>
        <taxon>Bacillaceae</taxon>
        <taxon>Rossellomorea</taxon>
    </lineage>
</organism>
<evidence type="ECO:0000313" key="2">
    <source>
        <dbReference type="EMBL" id="SCB76355.1"/>
    </source>
</evidence>
<dbReference type="EMBL" id="FMAU01000001">
    <property type="protein sequence ID" value="SCB76355.1"/>
    <property type="molecule type" value="Genomic_DNA"/>
</dbReference>
<keyword evidence="1" id="KW-1133">Transmembrane helix</keyword>
<protein>
    <recommendedName>
        <fullName evidence="4">DUF4367 domain-containing protein</fullName>
    </recommendedName>
</protein>
<evidence type="ECO:0000313" key="3">
    <source>
        <dbReference type="Proteomes" id="UP000181997"/>
    </source>
</evidence>
<keyword evidence="3" id="KW-1185">Reference proteome</keyword>